<evidence type="ECO:0000313" key="2">
    <source>
        <dbReference type="Proteomes" id="UP000197032"/>
    </source>
</evidence>
<name>A0A1Z5HTL9_9FIRM</name>
<evidence type="ECO:0000313" key="1">
    <source>
        <dbReference type="EMBL" id="GAW92768.1"/>
    </source>
</evidence>
<dbReference type="Gene3D" id="3.40.960.10">
    <property type="entry name" value="VSR Endonuclease"/>
    <property type="match status" value="1"/>
</dbReference>
<protein>
    <submittedName>
        <fullName evidence="1">Uncharacterized protein</fullName>
    </submittedName>
</protein>
<gene>
    <name evidence="1" type="ORF">KKC1_19180</name>
</gene>
<sequence length="145" mass="17150">MARRIDSDEKYVLDLVSEILGVPYHWQYCFPTLLGDPGKSGRRRKLPVDAYFPSHNLIVEYRERQHFEPVPIMDRRMTVSGVSRGEQRRRYDSIREQWAKEHGYKLLVICYNELSHKKNGRLIRNKSKDLLLIKKKLNSCLGFSV</sequence>
<dbReference type="RefSeq" id="WP_088554043.1">
    <property type="nucleotide sequence ID" value="NZ_BDGJ01000100.1"/>
</dbReference>
<organism evidence="1 2">
    <name type="scientific">Calderihabitans maritimus</name>
    <dbReference type="NCBI Taxonomy" id="1246530"/>
    <lineage>
        <taxon>Bacteria</taxon>
        <taxon>Bacillati</taxon>
        <taxon>Bacillota</taxon>
        <taxon>Clostridia</taxon>
        <taxon>Neomoorellales</taxon>
        <taxon>Calderihabitantaceae</taxon>
        <taxon>Calderihabitans</taxon>
    </lineage>
</organism>
<reference evidence="2" key="1">
    <citation type="journal article" date="2017" name="Appl. Environ. Microbiol.">
        <title>Genomic analysis of Calderihabitans maritimus KKC1, a thermophilic hydrogenogenic carboxydotrophic bacterium isolated from marine sediment.</title>
        <authorList>
            <person name="Omae K."/>
            <person name="Yoneda Y."/>
            <person name="Fukuyama Y."/>
            <person name="Yoshida T."/>
            <person name="Sako Y."/>
        </authorList>
    </citation>
    <scope>NUCLEOTIDE SEQUENCE [LARGE SCALE GENOMIC DNA]</scope>
    <source>
        <strain evidence="2">KKC1</strain>
    </source>
</reference>
<dbReference type="EMBL" id="BDGJ01000100">
    <property type="protein sequence ID" value="GAW92768.1"/>
    <property type="molecule type" value="Genomic_DNA"/>
</dbReference>
<proteinExistence type="predicted"/>
<dbReference type="AlphaFoldDB" id="A0A1Z5HTL9"/>
<keyword evidence="2" id="KW-1185">Reference proteome</keyword>
<dbReference type="OrthoDB" id="2086462at2"/>
<comment type="caution">
    <text evidence="1">The sequence shown here is derived from an EMBL/GenBank/DDBJ whole genome shotgun (WGS) entry which is preliminary data.</text>
</comment>
<dbReference type="Proteomes" id="UP000197032">
    <property type="component" value="Unassembled WGS sequence"/>
</dbReference>
<accession>A0A1Z5HTL9</accession>